<keyword evidence="1" id="KW-0805">Transcription regulation</keyword>
<dbReference type="PANTHER" id="PTHR33204">
    <property type="entry name" value="TRANSCRIPTIONAL REGULATOR, MARR FAMILY"/>
    <property type="match status" value="1"/>
</dbReference>
<evidence type="ECO:0000313" key="5">
    <source>
        <dbReference type="EMBL" id="MBC1399785.1"/>
    </source>
</evidence>
<evidence type="ECO:0000256" key="1">
    <source>
        <dbReference type="ARBA" id="ARBA00023015"/>
    </source>
</evidence>
<comment type="caution">
    <text evidence="5">The sequence shown here is derived from an EMBL/GenBank/DDBJ whole genome shotgun (WGS) entry which is preliminary data.</text>
</comment>
<reference evidence="5 6" key="1">
    <citation type="submission" date="2020-03" db="EMBL/GenBank/DDBJ databases">
        <title>Soil Listeria distribution.</title>
        <authorList>
            <person name="Liao J."/>
            <person name="Wiedmann M."/>
        </authorList>
    </citation>
    <scope>NUCLEOTIDE SEQUENCE [LARGE SCALE GENOMIC DNA]</scope>
    <source>
        <strain evidence="5 6">FSL L7-1645</strain>
    </source>
</reference>
<feature type="domain" description="HTH hxlR-type" evidence="4">
    <location>
        <begin position="7"/>
        <end position="105"/>
    </location>
</feature>
<evidence type="ECO:0000259" key="4">
    <source>
        <dbReference type="PROSITE" id="PS51118"/>
    </source>
</evidence>
<dbReference type="PROSITE" id="PS51118">
    <property type="entry name" value="HTH_HXLR"/>
    <property type="match status" value="1"/>
</dbReference>
<dbReference type="Proteomes" id="UP000571128">
    <property type="component" value="Unassembled WGS sequence"/>
</dbReference>
<gene>
    <name evidence="5" type="ORF">HB844_13050</name>
</gene>
<sequence length="129" mass="14988">MTKVYNIGVEATLEVIGGKWKTVILCHLREGKKRTGELRRLIPNITQKMLTQQLRELEDSGVIIRKVYEQIPPKVEYYLSDYGHSLSLILNQLCLWGEKHVDKMLLKNEDVILLKRDGEALEEQVAREK</sequence>
<evidence type="ECO:0000256" key="2">
    <source>
        <dbReference type="ARBA" id="ARBA00023125"/>
    </source>
</evidence>
<evidence type="ECO:0000256" key="3">
    <source>
        <dbReference type="ARBA" id="ARBA00023163"/>
    </source>
</evidence>
<dbReference type="SUPFAM" id="SSF46785">
    <property type="entry name" value="Winged helix' DNA-binding domain"/>
    <property type="match status" value="1"/>
</dbReference>
<dbReference type="InterPro" id="IPR036388">
    <property type="entry name" value="WH-like_DNA-bd_sf"/>
</dbReference>
<dbReference type="Pfam" id="PF01638">
    <property type="entry name" value="HxlR"/>
    <property type="match status" value="1"/>
</dbReference>
<proteinExistence type="predicted"/>
<protein>
    <submittedName>
        <fullName evidence="5">Helix-turn-helix transcriptional regulator</fullName>
    </submittedName>
</protein>
<dbReference type="EMBL" id="JAARPY010000017">
    <property type="protein sequence ID" value="MBC1399785.1"/>
    <property type="molecule type" value="Genomic_DNA"/>
</dbReference>
<accession>A0A841YHA8</accession>
<keyword evidence="3" id="KW-0804">Transcription</keyword>
<dbReference type="AlphaFoldDB" id="A0A841YHA8"/>
<organism evidence="5 6">
    <name type="scientific">Listeria fleischmannii</name>
    <dbReference type="NCBI Taxonomy" id="1069827"/>
    <lineage>
        <taxon>Bacteria</taxon>
        <taxon>Bacillati</taxon>
        <taxon>Bacillota</taxon>
        <taxon>Bacilli</taxon>
        <taxon>Bacillales</taxon>
        <taxon>Listeriaceae</taxon>
        <taxon>Listeria</taxon>
    </lineage>
</organism>
<dbReference type="RefSeq" id="WP_036063774.1">
    <property type="nucleotide sequence ID" value="NZ_JAARPY010000017.1"/>
</dbReference>
<dbReference type="InterPro" id="IPR002577">
    <property type="entry name" value="HTH_HxlR"/>
</dbReference>
<name>A0A841YHA8_9LIST</name>
<keyword evidence="2" id="KW-0238">DNA-binding</keyword>
<evidence type="ECO:0000313" key="6">
    <source>
        <dbReference type="Proteomes" id="UP000571128"/>
    </source>
</evidence>
<dbReference type="PANTHER" id="PTHR33204:SF29">
    <property type="entry name" value="TRANSCRIPTIONAL REGULATOR"/>
    <property type="match status" value="1"/>
</dbReference>
<dbReference type="GO" id="GO:0003677">
    <property type="term" value="F:DNA binding"/>
    <property type="evidence" value="ECO:0007669"/>
    <property type="project" value="UniProtKB-KW"/>
</dbReference>
<dbReference type="Gene3D" id="1.10.10.10">
    <property type="entry name" value="Winged helix-like DNA-binding domain superfamily/Winged helix DNA-binding domain"/>
    <property type="match status" value="1"/>
</dbReference>
<dbReference type="InterPro" id="IPR036390">
    <property type="entry name" value="WH_DNA-bd_sf"/>
</dbReference>